<protein>
    <submittedName>
        <fullName evidence="1">Uncharacterized protein</fullName>
    </submittedName>
</protein>
<comment type="caution">
    <text evidence="1">The sequence shown here is derived from an EMBL/GenBank/DDBJ whole genome shotgun (WGS) entry which is preliminary data.</text>
</comment>
<reference evidence="1 2" key="1">
    <citation type="submission" date="2024-11" db="EMBL/GenBank/DDBJ databases">
        <title>Chromosome-level genome assembly of the freshwater bivalve Anodonta woodiana.</title>
        <authorList>
            <person name="Chen X."/>
        </authorList>
    </citation>
    <scope>NUCLEOTIDE SEQUENCE [LARGE SCALE GENOMIC DNA]</scope>
    <source>
        <strain evidence="1">MN2024</strain>
        <tissue evidence="1">Gills</tissue>
    </source>
</reference>
<keyword evidence="2" id="KW-1185">Reference proteome</keyword>
<evidence type="ECO:0000313" key="1">
    <source>
        <dbReference type="EMBL" id="KAL3872403.1"/>
    </source>
</evidence>
<accession>A0ABD3WGL9</accession>
<organism evidence="1 2">
    <name type="scientific">Sinanodonta woodiana</name>
    <name type="common">Chinese pond mussel</name>
    <name type="synonym">Anodonta woodiana</name>
    <dbReference type="NCBI Taxonomy" id="1069815"/>
    <lineage>
        <taxon>Eukaryota</taxon>
        <taxon>Metazoa</taxon>
        <taxon>Spiralia</taxon>
        <taxon>Lophotrochozoa</taxon>
        <taxon>Mollusca</taxon>
        <taxon>Bivalvia</taxon>
        <taxon>Autobranchia</taxon>
        <taxon>Heteroconchia</taxon>
        <taxon>Palaeoheterodonta</taxon>
        <taxon>Unionida</taxon>
        <taxon>Unionoidea</taxon>
        <taxon>Unionidae</taxon>
        <taxon>Unioninae</taxon>
        <taxon>Sinanodonta</taxon>
    </lineage>
</organism>
<gene>
    <name evidence="1" type="ORF">ACJMK2_040330</name>
</gene>
<dbReference type="EMBL" id="JBJQND010000007">
    <property type="protein sequence ID" value="KAL3872403.1"/>
    <property type="molecule type" value="Genomic_DNA"/>
</dbReference>
<proteinExistence type="predicted"/>
<dbReference type="AlphaFoldDB" id="A0ABD3WGL9"/>
<name>A0ABD3WGL9_SINWO</name>
<sequence length="91" mass="10677">MSVKNQKEILGELESQFDANLFVSNGNLSSVSDRGREQLYLTRQDSGVQSRNRKLIQEILKNFDMEKSKRHYETLNVVEYTLDPNNFSYDR</sequence>
<dbReference type="Proteomes" id="UP001634394">
    <property type="component" value="Unassembled WGS sequence"/>
</dbReference>
<evidence type="ECO:0000313" key="2">
    <source>
        <dbReference type="Proteomes" id="UP001634394"/>
    </source>
</evidence>